<feature type="transmembrane region" description="Helical" evidence="7">
    <location>
        <begin position="74"/>
        <end position="93"/>
    </location>
</feature>
<keyword evidence="6 7" id="KW-0472">Membrane</keyword>
<comment type="caution">
    <text evidence="8">The sequence shown here is derived from an EMBL/GenBank/DDBJ whole genome shotgun (WGS) entry which is preliminary data.</text>
</comment>
<feature type="transmembrane region" description="Helical" evidence="7">
    <location>
        <begin position="139"/>
        <end position="160"/>
    </location>
</feature>
<keyword evidence="4 7" id="KW-0812">Transmembrane</keyword>
<evidence type="ECO:0000256" key="4">
    <source>
        <dbReference type="ARBA" id="ARBA00022692"/>
    </source>
</evidence>
<dbReference type="Proteomes" id="UP000321926">
    <property type="component" value="Unassembled WGS sequence"/>
</dbReference>
<evidence type="ECO:0000313" key="8">
    <source>
        <dbReference type="EMBL" id="TXK52597.1"/>
    </source>
</evidence>
<evidence type="ECO:0000256" key="2">
    <source>
        <dbReference type="ARBA" id="ARBA00007430"/>
    </source>
</evidence>
<organism evidence="8 9">
    <name type="scientific">Pontibacter qinzhouensis</name>
    <dbReference type="NCBI Taxonomy" id="2603253"/>
    <lineage>
        <taxon>Bacteria</taxon>
        <taxon>Pseudomonadati</taxon>
        <taxon>Bacteroidota</taxon>
        <taxon>Cytophagia</taxon>
        <taxon>Cytophagales</taxon>
        <taxon>Hymenobacteraceae</taxon>
        <taxon>Pontibacter</taxon>
    </lineage>
</organism>
<protein>
    <submittedName>
        <fullName evidence="8">Lipopolysaccharide biosynthesis protein</fullName>
    </submittedName>
</protein>
<dbReference type="PANTHER" id="PTHR30250:SF10">
    <property type="entry name" value="LIPOPOLYSACCHARIDE BIOSYNTHESIS PROTEIN WZXC"/>
    <property type="match status" value="1"/>
</dbReference>
<sequence length="472" mass="52302">MLKGIFWDLVDKVFNLGAGFIISVILSRILTPEDFGLVSMVMVFISFSQVFLDVGFSSALVYKQDVTEEQYSTVFYINIAIGALLTCIMFLLSEVIAGFYGQSIISSLVKGTSILFLINSLTVVQNAHYIKVINLKPLAIFRAVAVIISGVAGITMAYLGFGVWSLVSQSVLSALIFTLLIWVFSKWRPKLLFNLHSIKELWQYGSKIFIPNLLETFFSKLDVLIIGKIFPPASLGYYTRAQSLNSLIIQYSSGSLLKVFFPAISKNQHDLVKVREIYSTALIVVSFAALALLSILFVSSRSVIILLFTEKWIQSDIYFKILVLSGYAYPLSAIMVNVISGRGNSKAYLKLDLIKKAILIVVFTIGFQTGITGFLYGMVIFSFLAVLLNMYFVSVEIGISVTNQIKMVVPYFIIAASSIGLGLIVSNNVDLPNFFMLVAESATVVTSYALLNILFNSKAFLLFKGKFIVQKV</sequence>
<dbReference type="PANTHER" id="PTHR30250">
    <property type="entry name" value="PST FAMILY PREDICTED COLANIC ACID TRANSPORTER"/>
    <property type="match status" value="1"/>
</dbReference>
<dbReference type="RefSeq" id="WP_147919823.1">
    <property type="nucleotide sequence ID" value="NZ_VRTY01000002.1"/>
</dbReference>
<evidence type="ECO:0000256" key="5">
    <source>
        <dbReference type="ARBA" id="ARBA00022989"/>
    </source>
</evidence>
<evidence type="ECO:0000256" key="3">
    <source>
        <dbReference type="ARBA" id="ARBA00022475"/>
    </source>
</evidence>
<feature type="transmembrane region" description="Helical" evidence="7">
    <location>
        <begin position="99"/>
        <end position="118"/>
    </location>
</feature>
<reference evidence="8 9" key="1">
    <citation type="submission" date="2019-08" db="EMBL/GenBank/DDBJ databases">
        <authorList>
            <person name="Shi S."/>
        </authorList>
    </citation>
    <scope>NUCLEOTIDE SEQUENCE [LARGE SCALE GENOMIC DNA]</scope>
    <source>
        <strain evidence="8 9">GY10130</strain>
    </source>
</reference>
<gene>
    <name evidence="8" type="ORF">FVR03_00640</name>
</gene>
<feature type="transmembrane region" description="Helical" evidence="7">
    <location>
        <begin position="382"/>
        <end position="401"/>
    </location>
</feature>
<feature type="transmembrane region" description="Helical" evidence="7">
    <location>
        <begin position="408"/>
        <end position="428"/>
    </location>
</feature>
<evidence type="ECO:0000256" key="1">
    <source>
        <dbReference type="ARBA" id="ARBA00004651"/>
    </source>
</evidence>
<evidence type="ECO:0000256" key="7">
    <source>
        <dbReference type="SAM" id="Phobius"/>
    </source>
</evidence>
<dbReference type="Pfam" id="PF13440">
    <property type="entry name" value="Polysacc_synt_3"/>
    <property type="match status" value="1"/>
</dbReference>
<evidence type="ECO:0000256" key="6">
    <source>
        <dbReference type="ARBA" id="ARBA00023136"/>
    </source>
</evidence>
<keyword evidence="9" id="KW-1185">Reference proteome</keyword>
<comment type="similarity">
    <text evidence="2">Belongs to the polysaccharide synthase family.</text>
</comment>
<dbReference type="GO" id="GO:0005886">
    <property type="term" value="C:plasma membrane"/>
    <property type="evidence" value="ECO:0007669"/>
    <property type="project" value="UniProtKB-SubCell"/>
</dbReference>
<dbReference type="EMBL" id="VRTY01000002">
    <property type="protein sequence ID" value="TXK52597.1"/>
    <property type="molecule type" value="Genomic_DNA"/>
</dbReference>
<feature type="transmembrane region" description="Helical" evidence="7">
    <location>
        <begin position="37"/>
        <end position="62"/>
    </location>
</feature>
<keyword evidence="3" id="KW-1003">Cell membrane</keyword>
<comment type="subcellular location">
    <subcellularLocation>
        <location evidence="1">Cell membrane</location>
        <topology evidence="1">Multi-pass membrane protein</topology>
    </subcellularLocation>
</comment>
<evidence type="ECO:0000313" key="9">
    <source>
        <dbReference type="Proteomes" id="UP000321926"/>
    </source>
</evidence>
<dbReference type="AlphaFoldDB" id="A0A5C8KEE6"/>
<accession>A0A5C8KEE6</accession>
<feature type="transmembrane region" description="Helical" evidence="7">
    <location>
        <begin position="357"/>
        <end position="376"/>
    </location>
</feature>
<proteinExistence type="inferred from homology"/>
<feature type="transmembrane region" description="Helical" evidence="7">
    <location>
        <begin position="434"/>
        <end position="455"/>
    </location>
</feature>
<dbReference type="CDD" id="cd13127">
    <property type="entry name" value="MATE_tuaB_like"/>
    <property type="match status" value="1"/>
</dbReference>
<feature type="transmembrane region" description="Helical" evidence="7">
    <location>
        <begin position="12"/>
        <end position="31"/>
    </location>
</feature>
<feature type="transmembrane region" description="Helical" evidence="7">
    <location>
        <begin position="317"/>
        <end position="336"/>
    </location>
</feature>
<dbReference type="InterPro" id="IPR050833">
    <property type="entry name" value="Poly_Biosynth_Transport"/>
</dbReference>
<dbReference type="OrthoDB" id="9770347at2"/>
<keyword evidence="5 7" id="KW-1133">Transmembrane helix</keyword>
<feature type="transmembrane region" description="Helical" evidence="7">
    <location>
        <begin position="166"/>
        <end position="184"/>
    </location>
</feature>
<feature type="transmembrane region" description="Helical" evidence="7">
    <location>
        <begin position="277"/>
        <end position="297"/>
    </location>
</feature>
<name>A0A5C8KEE6_9BACT</name>